<dbReference type="InterPro" id="IPR017853">
    <property type="entry name" value="GH"/>
</dbReference>
<feature type="non-terminal residue" evidence="2">
    <location>
        <position position="1"/>
    </location>
</feature>
<dbReference type="Proteomes" id="UP000288716">
    <property type="component" value="Unassembled WGS sequence"/>
</dbReference>
<dbReference type="InterPro" id="IPR039514">
    <property type="entry name" value="6GAL-like"/>
</dbReference>
<evidence type="ECO:0000259" key="1">
    <source>
        <dbReference type="Pfam" id="PF14587"/>
    </source>
</evidence>
<dbReference type="PANTHER" id="PTHR42767">
    <property type="entry name" value="ENDO-BETA-1,6-GALACTANASE"/>
    <property type="match status" value="1"/>
</dbReference>
<proteinExistence type="predicted"/>
<evidence type="ECO:0000313" key="3">
    <source>
        <dbReference type="Proteomes" id="UP000288716"/>
    </source>
</evidence>
<comment type="caution">
    <text evidence="2">The sequence shown here is derived from an EMBL/GenBank/DDBJ whole genome shotgun (WGS) entry which is preliminary data.</text>
</comment>
<sequence>AEFRNSSQIWILKRVKEKYCVDRIISSAWSPPYKWKVREGQNTGEGFNYLKADHYQDYANYMANYVKMHERVNLKLYAISPQNEPEYATTDWDGCIWLPHQTANFVKHYLKPTFKNQSIDTKIIIGETANWNLANTYLLTTSSMLRNEDFDIYASHGYSIPQFPDFKYVSYNQHVYPWFSKALYKKKRWITEVSATDPYDGTMKKAIQLADSLIQFLTVGDVNGFVFWDAVVRFENNEGLIIPKQGSLTFPRIYHVYGQFTRFIKQGYIRVNTHKSIISSSSIKVVAFKNEYNNEFTVVLTNKRNKDKMCEIIFPSQTIENKSLTAVLTNDEKLWSPTIVQMKSTHEIIVSVPSLSVITITGRVQ</sequence>
<dbReference type="InterPro" id="IPR039743">
    <property type="entry name" value="6GAL/EXGAL"/>
</dbReference>
<dbReference type="EMBL" id="NCKV01020201">
    <property type="protein sequence ID" value="RWS20084.1"/>
    <property type="molecule type" value="Genomic_DNA"/>
</dbReference>
<accession>A0A443RXZ0</accession>
<gene>
    <name evidence="2" type="ORF">B4U80_12156</name>
</gene>
<evidence type="ECO:0000313" key="2">
    <source>
        <dbReference type="EMBL" id="RWS20084.1"/>
    </source>
</evidence>
<reference evidence="2 3" key="1">
    <citation type="journal article" date="2018" name="Gigascience">
        <title>Genomes of trombidid mites reveal novel predicted allergens and laterally-transferred genes associated with secondary metabolism.</title>
        <authorList>
            <person name="Dong X."/>
            <person name="Chaisiri K."/>
            <person name="Xia D."/>
            <person name="Armstrong S.D."/>
            <person name="Fang Y."/>
            <person name="Donnelly M.J."/>
            <person name="Kadowaki T."/>
            <person name="McGarry J.W."/>
            <person name="Darby A.C."/>
            <person name="Makepeace B.L."/>
        </authorList>
    </citation>
    <scope>NUCLEOTIDE SEQUENCE [LARGE SCALE GENOMIC DNA]</scope>
    <source>
        <strain evidence="2">UoL-UT</strain>
    </source>
</reference>
<keyword evidence="3" id="KW-1185">Reference proteome</keyword>
<dbReference type="PANTHER" id="PTHR42767:SF1">
    <property type="entry name" value="ENDO-BETA-1,6-GALACTANASE-LIKE DOMAIN-CONTAINING PROTEIN"/>
    <property type="match status" value="1"/>
</dbReference>
<organism evidence="2 3">
    <name type="scientific">Leptotrombidium deliense</name>
    <dbReference type="NCBI Taxonomy" id="299467"/>
    <lineage>
        <taxon>Eukaryota</taxon>
        <taxon>Metazoa</taxon>
        <taxon>Ecdysozoa</taxon>
        <taxon>Arthropoda</taxon>
        <taxon>Chelicerata</taxon>
        <taxon>Arachnida</taxon>
        <taxon>Acari</taxon>
        <taxon>Acariformes</taxon>
        <taxon>Trombidiformes</taxon>
        <taxon>Prostigmata</taxon>
        <taxon>Anystina</taxon>
        <taxon>Parasitengona</taxon>
        <taxon>Trombiculoidea</taxon>
        <taxon>Trombiculidae</taxon>
        <taxon>Leptotrombidium</taxon>
    </lineage>
</organism>
<feature type="domain" description="Endo-beta-1,6-galactanase-like" evidence="1">
    <location>
        <begin position="6"/>
        <end position="134"/>
    </location>
</feature>
<dbReference type="GO" id="GO:0004553">
    <property type="term" value="F:hydrolase activity, hydrolyzing O-glycosyl compounds"/>
    <property type="evidence" value="ECO:0007669"/>
    <property type="project" value="InterPro"/>
</dbReference>
<dbReference type="Gene3D" id="3.20.20.80">
    <property type="entry name" value="Glycosidases"/>
    <property type="match status" value="1"/>
</dbReference>
<name>A0A443RXZ0_9ACAR</name>
<dbReference type="STRING" id="299467.A0A443RXZ0"/>
<dbReference type="InterPro" id="IPR013780">
    <property type="entry name" value="Glyco_hydro_b"/>
</dbReference>
<dbReference type="Gene3D" id="2.60.40.1180">
    <property type="entry name" value="Golgi alpha-mannosidase II"/>
    <property type="match status" value="1"/>
</dbReference>
<dbReference type="VEuPathDB" id="VectorBase:LDEU011956"/>
<dbReference type="Pfam" id="PF14587">
    <property type="entry name" value="Glyco_hydr_30_2"/>
    <property type="match status" value="1"/>
</dbReference>
<dbReference type="AlphaFoldDB" id="A0A443RXZ0"/>
<dbReference type="OrthoDB" id="8300090at2759"/>
<dbReference type="SUPFAM" id="SSF51445">
    <property type="entry name" value="(Trans)glycosidases"/>
    <property type="match status" value="1"/>
</dbReference>
<protein>
    <recommendedName>
        <fullName evidence="1">Endo-beta-1,6-galactanase-like domain-containing protein</fullName>
    </recommendedName>
</protein>